<evidence type="ECO:0000256" key="5">
    <source>
        <dbReference type="ARBA" id="ARBA00022989"/>
    </source>
</evidence>
<evidence type="ECO:0000313" key="9">
    <source>
        <dbReference type="Proteomes" id="UP001556692"/>
    </source>
</evidence>
<keyword evidence="5 7" id="KW-1133">Transmembrane helix</keyword>
<feature type="transmembrane region" description="Helical" evidence="7">
    <location>
        <begin position="6"/>
        <end position="25"/>
    </location>
</feature>
<evidence type="ECO:0000256" key="1">
    <source>
        <dbReference type="ARBA" id="ARBA00004651"/>
    </source>
</evidence>
<evidence type="ECO:0000256" key="3">
    <source>
        <dbReference type="ARBA" id="ARBA00022475"/>
    </source>
</evidence>
<evidence type="ECO:0000256" key="7">
    <source>
        <dbReference type="SAM" id="Phobius"/>
    </source>
</evidence>
<keyword evidence="6 7" id="KW-0472">Membrane</keyword>
<feature type="transmembrane region" description="Helical" evidence="7">
    <location>
        <begin position="66"/>
        <end position="87"/>
    </location>
</feature>
<name>A0ABV3SHG6_9HYPH</name>
<evidence type="ECO:0000256" key="6">
    <source>
        <dbReference type="ARBA" id="ARBA00023136"/>
    </source>
</evidence>
<protein>
    <submittedName>
        <fullName evidence="8">LysE family translocator</fullName>
    </submittedName>
</protein>
<comment type="subcellular location">
    <subcellularLocation>
        <location evidence="1">Cell membrane</location>
        <topology evidence="1">Multi-pass membrane protein</topology>
    </subcellularLocation>
</comment>
<proteinExistence type="inferred from homology"/>
<feature type="transmembrane region" description="Helical" evidence="7">
    <location>
        <begin position="37"/>
        <end position="60"/>
    </location>
</feature>
<feature type="transmembrane region" description="Helical" evidence="7">
    <location>
        <begin position="108"/>
        <end position="131"/>
    </location>
</feature>
<gene>
    <name evidence="8" type="ORF">ABGN05_10865</name>
</gene>
<organism evidence="8 9">
    <name type="scientific">Aquibium pacificus</name>
    <dbReference type="NCBI Taxonomy" id="3153579"/>
    <lineage>
        <taxon>Bacteria</taxon>
        <taxon>Pseudomonadati</taxon>
        <taxon>Pseudomonadota</taxon>
        <taxon>Alphaproteobacteria</taxon>
        <taxon>Hyphomicrobiales</taxon>
        <taxon>Phyllobacteriaceae</taxon>
        <taxon>Aquibium</taxon>
    </lineage>
</organism>
<dbReference type="RefSeq" id="WP_367954031.1">
    <property type="nucleotide sequence ID" value="NZ_JBDPGJ010000002.1"/>
</dbReference>
<evidence type="ECO:0000256" key="4">
    <source>
        <dbReference type="ARBA" id="ARBA00022692"/>
    </source>
</evidence>
<evidence type="ECO:0000313" key="8">
    <source>
        <dbReference type="EMBL" id="MEX0406166.1"/>
    </source>
</evidence>
<dbReference type="InterPro" id="IPR001123">
    <property type="entry name" value="LeuE-type"/>
</dbReference>
<keyword evidence="4 7" id="KW-0812">Transmembrane</keyword>
<reference evidence="8 9" key="1">
    <citation type="submission" date="2024-05" db="EMBL/GenBank/DDBJ databases">
        <authorList>
            <person name="Jiang F."/>
        </authorList>
    </citation>
    <scope>NUCLEOTIDE SEQUENCE [LARGE SCALE GENOMIC DNA]</scope>
    <source>
        <strain evidence="8 9">LZ166</strain>
    </source>
</reference>
<evidence type="ECO:0000256" key="2">
    <source>
        <dbReference type="ARBA" id="ARBA00007928"/>
    </source>
</evidence>
<dbReference type="Pfam" id="PF01810">
    <property type="entry name" value="LysE"/>
    <property type="match status" value="1"/>
</dbReference>
<dbReference type="Proteomes" id="UP001556692">
    <property type="component" value="Unassembled WGS sequence"/>
</dbReference>
<accession>A0ABV3SHG6</accession>
<dbReference type="PANTHER" id="PTHR30086:SF14">
    <property type="entry name" value="HOMOSERINE_HOMOSERINE LACTONE EFFLUX PROTEIN"/>
    <property type="match status" value="1"/>
</dbReference>
<dbReference type="PANTHER" id="PTHR30086">
    <property type="entry name" value="ARGININE EXPORTER PROTEIN ARGO"/>
    <property type="match status" value="1"/>
</dbReference>
<keyword evidence="9" id="KW-1185">Reference proteome</keyword>
<comment type="similarity">
    <text evidence="2">Belongs to the Rht family.</text>
</comment>
<comment type="caution">
    <text evidence="8">The sequence shown here is derived from an EMBL/GenBank/DDBJ whole genome shotgun (WGS) entry which is preliminary data.</text>
</comment>
<sequence length="205" mass="21682">MTVEFLITSLVVVLIPGTGVVYTVATGLSSGRAASIAAAFGCTLGIIPAILASVAGLAAILHTSALLFQALKYAGAAYLLYLAWQTLRDSGALQLSPREGAQRHSMAGVIRTGFLINILNPKLSVFFFAFLPQFIHPGAVSAVAQMLTLGGVFMAMTFAVFVVYGSFAAMVGERILRSETVMTWMRRTVALAFAGFGLRLALSDR</sequence>
<keyword evidence="3" id="KW-1003">Cell membrane</keyword>
<feature type="transmembrane region" description="Helical" evidence="7">
    <location>
        <begin position="151"/>
        <end position="172"/>
    </location>
</feature>
<dbReference type="PIRSF" id="PIRSF006324">
    <property type="entry name" value="LeuE"/>
    <property type="match status" value="1"/>
</dbReference>
<dbReference type="EMBL" id="JBDPGJ010000002">
    <property type="protein sequence ID" value="MEX0406166.1"/>
    <property type="molecule type" value="Genomic_DNA"/>
</dbReference>